<dbReference type="InParanoid" id="A0A6J2H143"/>
<dbReference type="RefSeq" id="XP_027581270.1">
    <property type="nucleotide sequence ID" value="XM_027725469.1"/>
</dbReference>
<feature type="compositionally biased region" description="Basic residues" evidence="1">
    <location>
        <begin position="208"/>
        <end position="217"/>
    </location>
</feature>
<organism evidence="2 3">
    <name type="scientific">Pipra filicauda</name>
    <name type="common">Wire-tailed manakin</name>
    <dbReference type="NCBI Taxonomy" id="649802"/>
    <lineage>
        <taxon>Eukaryota</taxon>
        <taxon>Metazoa</taxon>
        <taxon>Chordata</taxon>
        <taxon>Craniata</taxon>
        <taxon>Vertebrata</taxon>
        <taxon>Euteleostomi</taxon>
        <taxon>Archelosauria</taxon>
        <taxon>Archosauria</taxon>
        <taxon>Dinosauria</taxon>
        <taxon>Saurischia</taxon>
        <taxon>Theropoda</taxon>
        <taxon>Coelurosauria</taxon>
        <taxon>Aves</taxon>
        <taxon>Neognathae</taxon>
        <taxon>Neoaves</taxon>
        <taxon>Telluraves</taxon>
        <taxon>Australaves</taxon>
        <taxon>Passeriformes</taxon>
        <taxon>Pipridae</taxon>
        <taxon>Pipra</taxon>
    </lineage>
</organism>
<evidence type="ECO:0000313" key="3">
    <source>
        <dbReference type="RefSeq" id="XP_027581270.1"/>
    </source>
</evidence>
<evidence type="ECO:0000313" key="2">
    <source>
        <dbReference type="Proteomes" id="UP000504627"/>
    </source>
</evidence>
<reference evidence="3" key="1">
    <citation type="submission" date="2025-08" db="UniProtKB">
        <authorList>
            <consortium name="RefSeq"/>
        </authorList>
    </citation>
    <scope>IDENTIFICATION</scope>
    <source>
        <tissue evidence="3">Muscle</tissue>
    </source>
</reference>
<accession>A0A6J2H143</accession>
<feature type="compositionally biased region" description="Pro residues" evidence="1">
    <location>
        <begin position="221"/>
        <end position="230"/>
    </location>
</feature>
<evidence type="ECO:0000256" key="1">
    <source>
        <dbReference type="SAM" id="MobiDB-lite"/>
    </source>
</evidence>
<name>A0A6J2H143_9PASS</name>
<protein>
    <submittedName>
        <fullName evidence="3">Proline-rich protein 2-like</fullName>
    </submittedName>
</protein>
<feature type="compositionally biased region" description="Pro residues" evidence="1">
    <location>
        <begin position="89"/>
        <end position="108"/>
    </location>
</feature>
<dbReference type="GeneID" id="113990234"/>
<dbReference type="Proteomes" id="UP000504627">
    <property type="component" value="Unplaced"/>
</dbReference>
<feature type="region of interest" description="Disordered" evidence="1">
    <location>
        <begin position="39"/>
        <end position="250"/>
    </location>
</feature>
<proteinExistence type="predicted"/>
<dbReference type="AlphaFoldDB" id="A0A6J2H143"/>
<gene>
    <name evidence="3" type="primary">LOC113990234</name>
</gene>
<keyword evidence="2" id="KW-1185">Reference proteome</keyword>
<sequence>MRMWGVHGAVTPCTPPHPPFQVPPQTQVLLVLPLPQVDSPPTPAGLAVPRWDGPGRAPPALPPRRFRANFQRAGRRRRRPCRDQAGRGAPPPSCAPPPAGPIQHPPAPESAEGTCEGTGPPPRPPALPPDGECGSLQNLRGKEGAAGTAPHTRDTHPLPRHPSQGPSEAGTGAVKGCPHGHPTPRAEAGERGPAGCSAGGGRGQPAKRLGRHPRPQRARLPPKPGSPPPAGLSEKGAGQPMAGSRRHPALLPPGALARAIAAHGPLRMGPLVGTPSPSPLSSDTLPPKRCPGGRAGGQAARLTAPGHCSRLTAPASSIPVTAPRRRQCAPDIPQHQHRVCRYRHHHYYHHHHHSNHHHHHQR</sequence>
<feature type="region of interest" description="Disordered" evidence="1">
    <location>
        <begin position="267"/>
        <end position="300"/>
    </location>
</feature>
<feature type="compositionally biased region" description="Pro residues" evidence="1">
    <location>
        <begin position="119"/>
        <end position="128"/>
    </location>
</feature>